<dbReference type="GeneID" id="26517064"/>
<evidence type="ECO:0008006" key="3">
    <source>
        <dbReference type="Google" id="ProtNLM"/>
    </source>
</evidence>
<name>A0A0N9BDM4_9CAUD</name>
<evidence type="ECO:0000313" key="2">
    <source>
        <dbReference type="Proteomes" id="UP000203948"/>
    </source>
</evidence>
<evidence type="ECO:0000313" key="1">
    <source>
        <dbReference type="EMBL" id="ALA48130.1"/>
    </source>
</evidence>
<sequence>MPRIQSVVLPILRSDPRLAGVTINTWIPDVDHRVFPLINIRRIGGVRNEDAPTVYSLPIIEMTAFTDTDLIECEELYETALDVLYDAVQTQKQTPAGYLQSIEETMGATQFSSPFQDSWRVQGLIRLGLRKPRATL</sequence>
<dbReference type="OrthoDB" id="15306at10239"/>
<reference evidence="1 2" key="1">
    <citation type="journal article" date="2016" name="Arch. Virol.">
        <title>Genome sequence of a cluster A13 mycobacteriophage detected in Mycobacterium phlei over a half century ago.</title>
        <authorList>
            <person name="Marton S."/>
            <person name="Feher E."/>
            <person name="Horvath B."/>
            <person name="Haber K."/>
            <person name="Somogyi P."/>
            <person name="Minarovits J."/>
            <person name="Banyai K."/>
        </authorList>
    </citation>
    <scope>NUCLEOTIDE SEQUENCE [LARGE SCALE GENOMIC DNA]</scope>
</reference>
<dbReference type="RefSeq" id="YP_009188011.1">
    <property type="nucleotide sequence ID" value="NC_028662.1"/>
</dbReference>
<protein>
    <recommendedName>
        <fullName evidence="3">Tail terminator</fullName>
    </recommendedName>
</protein>
<dbReference type="KEGG" id="vg:26517064"/>
<accession>A0A0N9BDM4</accession>
<dbReference type="EMBL" id="KT206225">
    <property type="protein sequence ID" value="ALA48130.1"/>
    <property type="molecule type" value="Genomic_DNA"/>
</dbReference>
<dbReference type="Proteomes" id="UP000203948">
    <property type="component" value="Segment"/>
</dbReference>
<keyword evidence="2" id="KW-1185">Reference proteome</keyword>
<proteinExistence type="predicted"/>
<organism evidence="1 2">
    <name type="scientific">Mycobacterium phage Phlei</name>
    <dbReference type="NCBI Taxonomy" id="1690684"/>
    <lineage>
        <taxon>Viruses</taxon>
        <taxon>Duplodnaviria</taxon>
        <taxon>Heunggongvirae</taxon>
        <taxon>Uroviricota</taxon>
        <taxon>Caudoviricetes</taxon>
        <taxon>Phleivirus</taxon>
        <taxon>Phleivirus Phlei</taxon>
    </lineage>
</organism>